<reference evidence="3" key="1">
    <citation type="submission" date="2021-02" db="EMBL/GenBank/DDBJ databases">
        <authorList>
            <person name="Dougan E. K."/>
            <person name="Rhodes N."/>
            <person name="Thang M."/>
            <person name="Chan C."/>
        </authorList>
    </citation>
    <scope>NUCLEOTIDE SEQUENCE</scope>
</reference>
<organism evidence="3 4">
    <name type="scientific">Polarella glacialis</name>
    <name type="common">Dinoflagellate</name>
    <dbReference type="NCBI Taxonomy" id="89957"/>
    <lineage>
        <taxon>Eukaryota</taxon>
        <taxon>Sar</taxon>
        <taxon>Alveolata</taxon>
        <taxon>Dinophyceae</taxon>
        <taxon>Suessiales</taxon>
        <taxon>Suessiaceae</taxon>
        <taxon>Polarella</taxon>
    </lineage>
</organism>
<protein>
    <submittedName>
        <fullName evidence="3">Uncharacterized protein</fullName>
    </submittedName>
</protein>
<keyword evidence="1" id="KW-0433">Leucine-rich repeat</keyword>
<evidence type="ECO:0000256" key="2">
    <source>
        <dbReference type="ARBA" id="ARBA00022737"/>
    </source>
</evidence>
<sequence length="459" mass="51167">QQQQQRRGNCGLDIPRVKNAEDFRHYLGGEDTDLEDKLWSGDFSKAEYKALKRRCAKGDGPSCTTFGIELEQWNLTVFNAVSFGIGQVGYPCKEDASVWPPPCGENVLCKRIDGELRIVGLSAKLTRKDLQALARLPHLFALELDLGVSPEEDFSDLFLPDSLRLVSIRISKDPEMWKKATSLLRAQGKIRSVHVDGVQDILRWLQVDLSELCGLDLLRFSGYVFEVVGSTFPACWSKMVNLQSVYCSNCMMTQPPTALKGLQSMKSFVAFRQSEMTPCAMKENAKSPEQCKPSWETRFGFKGAVRESTGAWGDFQEGPSFKCRDASYSFHFEEFLQLGWTNVRKVWLDGNFLTGGIPDNISEIWPALQSLDLYDNAMSGPLPQSLFSLELVKLQLQGNNFSGQLPPGVVGLLNRDSIYFGVADNPALGGCLPKEFIRGERGFVAGTRIEACNSSHNEL</sequence>
<dbReference type="SUPFAM" id="SSF52058">
    <property type="entry name" value="L domain-like"/>
    <property type="match status" value="1"/>
</dbReference>
<keyword evidence="4" id="KW-1185">Reference proteome</keyword>
<dbReference type="OMA" id="FQEGPSF"/>
<dbReference type="AlphaFoldDB" id="A0A813DNH2"/>
<dbReference type="EMBL" id="CAJNNV010002775">
    <property type="protein sequence ID" value="CAE8587819.1"/>
    <property type="molecule type" value="Genomic_DNA"/>
</dbReference>
<keyword evidence="2" id="KW-0677">Repeat</keyword>
<dbReference type="InterPro" id="IPR001611">
    <property type="entry name" value="Leu-rich_rpt"/>
</dbReference>
<dbReference type="Proteomes" id="UP000654075">
    <property type="component" value="Unassembled WGS sequence"/>
</dbReference>
<name>A0A813DNH2_POLGL</name>
<dbReference type="Pfam" id="PF00560">
    <property type="entry name" value="LRR_1"/>
    <property type="match status" value="2"/>
</dbReference>
<evidence type="ECO:0000313" key="4">
    <source>
        <dbReference type="Proteomes" id="UP000654075"/>
    </source>
</evidence>
<proteinExistence type="predicted"/>
<dbReference type="InterPro" id="IPR050647">
    <property type="entry name" value="Plant_LRR-RLKs"/>
</dbReference>
<evidence type="ECO:0000313" key="3">
    <source>
        <dbReference type="EMBL" id="CAE8587819.1"/>
    </source>
</evidence>
<dbReference type="Gene3D" id="3.80.10.10">
    <property type="entry name" value="Ribonuclease Inhibitor"/>
    <property type="match status" value="1"/>
</dbReference>
<evidence type="ECO:0000256" key="1">
    <source>
        <dbReference type="ARBA" id="ARBA00022614"/>
    </source>
</evidence>
<feature type="non-terminal residue" evidence="3">
    <location>
        <position position="459"/>
    </location>
</feature>
<comment type="caution">
    <text evidence="3">The sequence shown here is derived from an EMBL/GenBank/DDBJ whole genome shotgun (WGS) entry which is preliminary data.</text>
</comment>
<accession>A0A813DNH2</accession>
<dbReference type="OrthoDB" id="406235at2759"/>
<gene>
    <name evidence="3" type="ORF">PGLA1383_LOCUS6647</name>
</gene>
<dbReference type="InterPro" id="IPR032675">
    <property type="entry name" value="LRR_dom_sf"/>
</dbReference>
<dbReference type="PANTHER" id="PTHR48056">
    <property type="entry name" value="LRR RECEPTOR-LIKE SERINE/THREONINE-PROTEIN KINASE-RELATED"/>
    <property type="match status" value="1"/>
</dbReference>